<gene>
    <name evidence="2" type="ORF">CIG75_05570</name>
</gene>
<dbReference type="PANTHER" id="PTHR35335">
    <property type="entry name" value="UPF0716 PROTEIN FXSA"/>
    <property type="match status" value="1"/>
</dbReference>
<evidence type="ECO:0000313" key="3">
    <source>
        <dbReference type="Proteomes" id="UP000214688"/>
    </source>
</evidence>
<organism evidence="2 3">
    <name type="scientific">Tumebacillus algifaecis</name>
    <dbReference type="NCBI Taxonomy" id="1214604"/>
    <lineage>
        <taxon>Bacteria</taxon>
        <taxon>Bacillati</taxon>
        <taxon>Bacillota</taxon>
        <taxon>Bacilli</taxon>
        <taxon>Bacillales</taxon>
        <taxon>Alicyclobacillaceae</taxon>
        <taxon>Tumebacillus</taxon>
    </lineage>
</organism>
<keyword evidence="1" id="KW-0812">Transmembrane</keyword>
<dbReference type="Proteomes" id="UP000214688">
    <property type="component" value="Chromosome"/>
</dbReference>
<evidence type="ECO:0000313" key="2">
    <source>
        <dbReference type="EMBL" id="ASS74517.1"/>
    </source>
</evidence>
<feature type="transmembrane region" description="Helical" evidence="1">
    <location>
        <begin position="29"/>
        <end position="47"/>
    </location>
</feature>
<name>A0A223CZK5_9BACL</name>
<dbReference type="NCBIfam" id="NF008528">
    <property type="entry name" value="PRK11463.1-2"/>
    <property type="match status" value="1"/>
</dbReference>
<accession>A0A223CZK5</accession>
<evidence type="ECO:0000256" key="1">
    <source>
        <dbReference type="SAM" id="Phobius"/>
    </source>
</evidence>
<keyword evidence="1" id="KW-1133">Transmembrane helix</keyword>
<keyword evidence="3" id="KW-1185">Reference proteome</keyword>
<sequence length="131" mass="14734">MMRIFLILIIVVPALEIFTMIQVGQVIGGWQTFLLIIGTSVLGAYLLKVQGRSTWRQINRDMEMRVLPGDSLLDGACVVVGGTLLLVPGFLSDIVGLLMLLPGLREIPKHLIKLYLMRMMQKGNFSIYRKF</sequence>
<dbReference type="OrthoDB" id="9792788at2"/>
<reference evidence="2 3" key="1">
    <citation type="journal article" date="2015" name="Int. J. Syst. Evol. Microbiol.">
        <title>Tumebacillus algifaecis sp. nov., isolated from decomposing algal scum.</title>
        <authorList>
            <person name="Wu Y.F."/>
            <person name="Zhang B."/>
            <person name="Xing P."/>
            <person name="Wu Q.L."/>
            <person name="Liu S.J."/>
        </authorList>
    </citation>
    <scope>NUCLEOTIDE SEQUENCE [LARGE SCALE GENOMIC DNA]</scope>
    <source>
        <strain evidence="2 3">THMBR28</strain>
    </source>
</reference>
<dbReference type="AlphaFoldDB" id="A0A223CZK5"/>
<dbReference type="Pfam" id="PF04186">
    <property type="entry name" value="FxsA"/>
    <property type="match status" value="1"/>
</dbReference>
<keyword evidence="1" id="KW-0472">Membrane</keyword>
<protein>
    <submittedName>
        <fullName evidence="2">Membrane protein FxsA</fullName>
    </submittedName>
</protein>
<proteinExistence type="predicted"/>
<dbReference type="KEGG" id="tab:CIG75_05570"/>
<feature type="transmembrane region" description="Helical" evidence="1">
    <location>
        <begin position="67"/>
        <end position="88"/>
    </location>
</feature>
<dbReference type="EMBL" id="CP022657">
    <property type="protein sequence ID" value="ASS74517.1"/>
    <property type="molecule type" value="Genomic_DNA"/>
</dbReference>
<dbReference type="InterPro" id="IPR007313">
    <property type="entry name" value="FxsA"/>
</dbReference>
<dbReference type="RefSeq" id="WP_094235769.1">
    <property type="nucleotide sequence ID" value="NZ_CP022657.1"/>
</dbReference>
<dbReference type="GO" id="GO:0016020">
    <property type="term" value="C:membrane"/>
    <property type="evidence" value="ECO:0007669"/>
    <property type="project" value="InterPro"/>
</dbReference>
<dbReference type="PANTHER" id="PTHR35335:SF1">
    <property type="entry name" value="UPF0716 PROTEIN FXSA"/>
    <property type="match status" value="1"/>
</dbReference>